<proteinExistence type="predicted"/>
<evidence type="ECO:0000313" key="2">
    <source>
        <dbReference type="Proteomes" id="UP000708208"/>
    </source>
</evidence>
<organism evidence="1 2">
    <name type="scientific">Allacma fusca</name>
    <dbReference type="NCBI Taxonomy" id="39272"/>
    <lineage>
        <taxon>Eukaryota</taxon>
        <taxon>Metazoa</taxon>
        <taxon>Ecdysozoa</taxon>
        <taxon>Arthropoda</taxon>
        <taxon>Hexapoda</taxon>
        <taxon>Collembola</taxon>
        <taxon>Symphypleona</taxon>
        <taxon>Sminthuridae</taxon>
        <taxon>Allacma</taxon>
    </lineage>
</organism>
<name>A0A8J2LJ81_9HEXA</name>
<dbReference type="AlphaFoldDB" id="A0A8J2LJ81"/>
<accession>A0A8J2LJ81</accession>
<reference evidence="1" key="1">
    <citation type="submission" date="2021-06" db="EMBL/GenBank/DDBJ databases">
        <authorList>
            <person name="Hodson N. C."/>
            <person name="Mongue J. A."/>
            <person name="Jaron S. K."/>
        </authorList>
    </citation>
    <scope>NUCLEOTIDE SEQUENCE</scope>
</reference>
<evidence type="ECO:0000313" key="1">
    <source>
        <dbReference type="EMBL" id="CAG7834505.1"/>
    </source>
</evidence>
<keyword evidence="2" id="KW-1185">Reference proteome</keyword>
<dbReference type="Proteomes" id="UP000708208">
    <property type="component" value="Unassembled WGS sequence"/>
</dbReference>
<comment type="caution">
    <text evidence="1">The sequence shown here is derived from an EMBL/GenBank/DDBJ whole genome shotgun (WGS) entry which is preliminary data.</text>
</comment>
<sequence>VDSEVVSIIIVTGQNNLKVIWWIVP</sequence>
<dbReference type="EMBL" id="CAJVCH010570263">
    <property type="protein sequence ID" value="CAG7834505.1"/>
    <property type="molecule type" value="Genomic_DNA"/>
</dbReference>
<gene>
    <name evidence="1" type="ORF">AFUS01_LOCUS44006</name>
</gene>
<protein>
    <submittedName>
        <fullName evidence="1">Uncharacterized protein</fullName>
    </submittedName>
</protein>
<feature type="non-terminal residue" evidence="1">
    <location>
        <position position="1"/>
    </location>
</feature>